<evidence type="ECO:0000313" key="3">
    <source>
        <dbReference type="EMBL" id="SHI23828.1"/>
    </source>
</evidence>
<reference evidence="4" key="1">
    <citation type="submission" date="2016-11" db="EMBL/GenBank/DDBJ databases">
        <authorList>
            <person name="Varghese N."/>
            <person name="Submissions S."/>
        </authorList>
    </citation>
    <scope>NUCLEOTIDE SEQUENCE [LARGE SCALE GENOMIC DNA]</scope>
    <source>
        <strain evidence="4">DSM 15449</strain>
    </source>
</reference>
<gene>
    <name evidence="3" type="ORF">SAMN02746098_03273</name>
</gene>
<evidence type="ECO:0008006" key="5">
    <source>
        <dbReference type="Google" id="ProtNLM"/>
    </source>
</evidence>
<evidence type="ECO:0000256" key="1">
    <source>
        <dbReference type="SAM" id="MobiDB-lite"/>
    </source>
</evidence>
<evidence type="ECO:0000256" key="2">
    <source>
        <dbReference type="SAM" id="SignalP"/>
    </source>
</evidence>
<evidence type="ECO:0000313" key="4">
    <source>
        <dbReference type="Proteomes" id="UP000183954"/>
    </source>
</evidence>
<name>A0A1M5ZI45_9FIRM</name>
<feature type="compositionally biased region" description="Low complexity" evidence="1">
    <location>
        <begin position="112"/>
        <end position="136"/>
    </location>
</feature>
<sequence length="146" mass="15922">MKKFSKRITVIVGTATLVLGLMALPALAETSQQQGSGWFGQMNGYMQKTFSPEQHQTLMNSTEMQNLHNSQGMQNAMQTGDFEKMQELMNSNPVVKAQMGQENIDKMNEFMSKSGGSMMTKSSGMTGTRGSMMNGSVNGMASQSNN</sequence>
<protein>
    <recommendedName>
        <fullName evidence="5">DUF4175 domain-containing protein</fullName>
    </recommendedName>
</protein>
<feature type="region of interest" description="Disordered" evidence="1">
    <location>
        <begin position="112"/>
        <end position="146"/>
    </location>
</feature>
<dbReference type="EMBL" id="FQXJ01000012">
    <property type="protein sequence ID" value="SHI23828.1"/>
    <property type="molecule type" value="Genomic_DNA"/>
</dbReference>
<keyword evidence="4" id="KW-1185">Reference proteome</keyword>
<organism evidence="3 4">
    <name type="scientific">Desulfosporosinus lacus DSM 15449</name>
    <dbReference type="NCBI Taxonomy" id="1121420"/>
    <lineage>
        <taxon>Bacteria</taxon>
        <taxon>Bacillati</taxon>
        <taxon>Bacillota</taxon>
        <taxon>Clostridia</taxon>
        <taxon>Eubacteriales</taxon>
        <taxon>Desulfitobacteriaceae</taxon>
        <taxon>Desulfosporosinus</taxon>
    </lineage>
</organism>
<proteinExistence type="predicted"/>
<dbReference type="Proteomes" id="UP000183954">
    <property type="component" value="Unassembled WGS sequence"/>
</dbReference>
<feature type="compositionally biased region" description="Polar residues" evidence="1">
    <location>
        <begin position="137"/>
        <end position="146"/>
    </location>
</feature>
<dbReference type="OrthoDB" id="1798789at2"/>
<dbReference type="AlphaFoldDB" id="A0A1M5ZI45"/>
<feature type="chain" id="PRO_5012183747" description="DUF4175 domain-containing protein" evidence="2">
    <location>
        <begin position="29"/>
        <end position="146"/>
    </location>
</feature>
<feature type="signal peptide" evidence="2">
    <location>
        <begin position="1"/>
        <end position="28"/>
    </location>
</feature>
<keyword evidence="2" id="KW-0732">Signal</keyword>
<dbReference type="RefSeq" id="WP_073030786.1">
    <property type="nucleotide sequence ID" value="NZ_FQXJ01000012.1"/>
</dbReference>
<dbReference type="STRING" id="1121420.SAMN02746098_03273"/>
<accession>A0A1M5ZI45</accession>